<evidence type="ECO:0000259" key="1">
    <source>
        <dbReference type="Pfam" id="PF01979"/>
    </source>
</evidence>
<reference evidence="2" key="1">
    <citation type="submission" date="2020-01" db="EMBL/GenBank/DDBJ databases">
        <title>First Reported Case and Whole Genome of Weissella confusa in an Equid.</title>
        <authorList>
            <person name="Little S.V."/>
            <person name="Lawhon S.D."/>
        </authorList>
    </citation>
    <scope>NUCLEOTIDE SEQUENCE</scope>
    <source>
        <strain evidence="2">718955</strain>
    </source>
</reference>
<evidence type="ECO:0000313" key="3">
    <source>
        <dbReference type="Proteomes" id="UP000719917"/>
    </source>
</evidence>
<gene>
    <name evidence="2" type="ORF">GTU77_09840</name>
</gene>
<dbReference type="Gene3D" id="2.30.40.10">
    <property type="entry name" value="Urease, subunit C, domain 1"/>
    <property type="match status" value="1"/>
</dbReference>
<protein>
    <submittedName>
        <fullName evidence="2">Amidohydrolase family protein</fullName>
    </submittedName>
</protein>
<dbReference type="InterPro" id="IPR032466">
    <property type="entry name" value="Metal_Hydrolase"/>
</dbReference>
<name>A0AAJ2Z1W3_WEICO</name>
<feature type="domain" description="Amidohydrolase-related" evidence="1">
    <location>
        <begin position="51"/>
        <end position="385"/>
    </location>
</feature>
<dbReference type="EMBL" id="JAAAMQ010000032">
    <property type="protein sequence ID" value="NBA12500.1"/>
    <property type="molecule type" value="Genomic_DNA"/>
</dbReference>
<dbReference type="SUPFAM" id="SSF51556">
    <property type="entry name" value="Metallo-dependent hydrolases"/>
    <property type="match status" value="1"/>
</dbReference>
<dbReference type="Gene3D" id="3.20.20.140">
    <property type="entry name" value="Metal-dependent hydrolases"/>
    <property type="match status" value="1"/>
</dbReference>
<dbReference type="Proteomes" id="UP000719917">
    <property type="component" value="Unassembled WGS sequence"/>
</dbReference>
<comment type="caution">
    <text evidence="2">The sequence shown here is derived from an EMBL/GenBank/DDBJ whole genome shotgun (WGS) entry which is preliminary data.</text>
</comment>
<dbReference type="Pfam" id="PF01979">
    <property type="entry name" value="Amidohydro_1"/>
    <property type="match status" value="1"/>
</dbReference>
<dbReference type="InterPro" id="IPR011059">
    <property type="entry name" value="Metal-dep_hydrolase_composite"/>
</dbReference>
<dbReference type="InterPro" id="IPR006680">
    <property type="entry name" value="Amidohydro-rel"/>
</dbReference>
<proteinExistence type="predicted"/>
<dbReference type="InterPro" id="IPR051781">
    <property type="entry name" value="Metallo-dep_Hydrolase"/>
</dbReference>
<dbReference type="SUPFAM" id="SSF51338">
    <property type="entry name" value="Composite domain of metallo-dependent hydrolases"/>
    <property type="match status" value="1"/>
</dbReference>
<dbReference type="InterPro" id="IPR057744">
    <property type="entry name" value="OTAase-like"/>
</dbReference>
<dbReference type="PANTHER" id="PTHR43135">
    <property type="entry name" value="ALPHA-D-RIBOSE 1-METHYLPHOSPHONATE 5-TRIPHOSPHATE DIPHOSPHATASE"/>
    <property type="match status" value="1"/>
</dbReference>
<evidence type="ECO:0000313" key="2">
    <source>
        <dbReference type="EMBL" id="NBA12500.1"/>
    </source>
</evidence>
<dbReference type="GO" id="GO:0016810">
    <property type="term" value="F:hydrolase activity, acting on carbon-nitrogen (but not peptide) bonds"/>
    <property type="evidence" value="ECO:0007669"/>
    <property type="project" value="InterPro"/>
</dbReference>
<dbReference type="RefSeq" id="WP_161691626.1">
    <property type="nucleotide sequence ID" value="NZ_JAAAMQ010000032.1"/>
</dbReference>
<organism evidence="2 3">
    <name type="scientific">Weissella confusa</name>
    <name type="common">Lactobacillus confusus</name>
    <dbReference type="NCBI Taxonomy" id="1583"/>
    <lineage>
        <taxon>Bacteria</taxon>
        <taxon>Bacillati</taxon>
        <taxon>Bacillota</taxon>
        <taxon>Bacilli</taxon>
        <taxon>Lactobacillales</taxon>
        <taxon>Lactobacillaceae</taxon>
        <taxon>Weissella</taxon>
    </lineage>
</organism>
<dbReference type="CDD" id="cd01299">
    <property type="entry name" value="Met_dep_hydrolase_A"/>
    <property type="match status" value="1"/>
</dbReference>
<accession>A0AAJ2Z1W3</accession>
<sequence>MSLTTYRNAQVFTGESEVFTLMDFTVDDETGRLVELDDSGTTRVVDLTSKYVVPGLINAHVHVVLDPYGQFTAGVNPVVDTTVALNNLQQAFAAGVTYVRDMGSTFDVDLTLANLEKQGQQLLPGIVGSGPALTMTGGHGANLGREVDGPDEARKVARENMKRGAKNVKLMATGGVSVDGEQPNDVQLNEDELTAAVLEAHHKGFTAAAHAQGTVGIKNAVRAGVDSVEHAIYMDEEVADMMLARGTVIVPTLVAPWAINQHPDVLPDFMVKKAQEVADAHMNSMKLAVQRGVKMAMGTDAGTPYNDFQTAVVQELLMMQEAGMTPAQVLLAATASGAELLHVADDAGELVNGKLADFVVLANNPLSDLHAFAADRQVFKNGQLVFQSQD</sequence>
<dbReference type="AlphaFoldDB" id="A0AAJ2Z1W3"/>
<dbReference type="PANTHER" id="PTHR43135:SF3">
    <property type="entry name" value="ALPHA-D-RIBOSE 1-METHYLPHOSPHONATE 5-TRIPHOSPHATE DIPHOSPHATASE"/>
    <property type="match status" value="1"/>
</dbReference>